<evidence type="ECO:0000313" key="1">
    <source>
        <dbReference type="EMBL" id="BDG74109.1"/>
    </source>
</evidence>
<dbReference type="PROSITE" id="PS51318">
    <property type="entry name" value="TAT"/>
    <property type="match status" value="1"/>
</dbReference>
<evidence type="ECO:0000313" key="2">
    <source>
        <dbReference type="Proteomes" id="UP000831327"/>
    </source>
</evidence>
<dbReference type="InterPro" id="IPR006311">
    <property type="entry name" value="TAT_signal"/>
</dbReference>
<dbReference type="EMBL" id="AP025637">
    <property type="protein sequence ID" value="BDG74109.1"/>
    <property type="molecule type" value="Genomic_DNA"/>
</dbReference>
<protein>
    <recommendedName>
        <fullName evidence="3">DUF1501 domain-containing protein</fullName>
    </recommendedName>
</protein>
<dbReference type="Proteomes" id="UP000831327">
    <property type="component" value="Chromosome"/>
</dbReference>
<keyword evidence="2" id="KW-1185">Reference proteome</keyword>
<dbReference type="Pfam" id="PF07394">
    <property type="entry name" value="DUF1501"/>
    <property type="match status" value="1"/>
</dbReference>
<proteinExistence type="predicted"/>
<name>A0ABN6P612_9PROT</name>
<gene>
    <name evidence="1" type="ORF">Rmf_40380</name>
</gene>
<dbReference type="RefSeq" id="WP_244408300.1">
    <property type="nucleotide sequence ID" value="NZ_AP025637.1"/>
</dbReference>
<dbReference type="InterPro" id="IPR010869">
    <property type="entry name" value="DUF1501"/>
</dbReference>
<accession>A0ABN6P612</accession>
<reference evidence="1 2" key="1">
    <citation type="journal article" date="2016" name="Microbes Environ.">
        <title>Phylogenetically diverse aerobic anoxygenic phototrophic bacteria isolated from epilithic biofilms in Tama river, Japan.</title>
        <authorList>
            <person name="Hirose S."/>
            <person name="Matsuura K."/>
            <person name="Haruta S."/>
        </authorList>
    </citation>
    <scope>NUCLEOTIDE SEQUENCE [LARGE SCALE GENOMIC DNA]</scope>
    <source>
        <strain evidence="1 2">S08</strain>
    </source>
</reference>
<sequence>MIARLGRRALLRAGLAAAALPGLRGMAFADPATAPPLLILVFLRGGMDALHVLSPADDAAFVDMRMAELRTRADGAGAGHRLEASATIDFRLHVEAGGLAEIWRDRRMALWPAAGVPEATRSHFEAQALMAGGRGSRQDARAAQGWLAAWTAALSGHAPGPAAIAAQGGLTPELAGLARALSVPSLAGGLALPGGSLGAAALESLHAGGQDEVSRAARGAIDDMRALHALLPREAGSRILPYRPAGGANYGAAGGFGASLATVAQAAKLLPGLVAAQVDLGGWDTHDGQTWRMTNLVRTLSRGLAALDADLTDLPRRWSVLVASEFGRRVRANANGGTDHGRAGTVLAFGRGGALGGHFGAWPGLSRDALEDGVDLRVAEDYRNVFRTVMRDLSARAPA</sequence>
<organism evidence="1 2">
    <name type="scientific">Roseomonas fluvialis</name>
    <dbReference type="NCBI Taxonomy" id="1750527"/>
    <lineage>
        <taxon>Bacteria</taxon>
        <taxon>Pseudomonadati</taxon>
        <taxon>Pseudomonadota</taxon>
        <taxon>Alphaproteobacteria</taxon>
        <taxon>Acetobacterales</taxon>
        <taxon>Roseomonadaceae</taxon>
        <taxon>Roseomonas</taxon>
    </lineage>
</organism>
<evidence type="ECO:0008006" key="3">
    <source>
        <dbReference type="Google" id="ProtNLM"/>
    </source>
</evidence>